<feature type="transmembrane region" description="Helical" evidence="5">
    <location>
        <begin position="297"/>
        <end position="326"/>
    </location>
</feature>
<comment type="caution">
    <text evidence="7">The sequence shown here is derived from an EMBL/GenBank/DDBJ whole genome shotgun (WGS) entry which is preliminary data.</text>
</comment>
<keyword evidence="8" id="KW-1185">Reference proteome</keyword>
<gene>
    <name evidence="7" type="ORF">XENORESO_016701</name>
</gene>
<dbReference type="EMBL" id="JAHRIM010000561">
    <property type="protein sequence ID" value="MEQ2258335.1"/>
    <property type="molecule type" value="Genomic_DNA"/>
</dbReference>
<reference evidence="7 8" key="1">
    <citation type="submission" date="2021-06" db="EMBL/GenBank/DDBJ databases">
        <authorList>
            <person name="Palmer J.M."/>
        </authorList>
    </citation>
    <scope>NUCLEOTIDE SEQUENCE [LARGE SCALE GENOMIC DNA]</scope>
    <source>
        <strain evidence="7 8">XR_2019</strain>
        <tissue evidence="7">Muscle</tissue>
    </source>
</reference>
<evidence type="ECO:0000313" key="7">
    <source>
        <dbReference type="EMBL" id="MEQ2258335.1"/>
    </source>
</evidence>
<evidence type="ECO:0000256" key="3">
    <source>
        <dbReference type="ARBA" id="ARBA00022989"/>
    </source>
</evidence>
<evidence type="ECO:0000256" key="1">
    <source>
        <dbReference type="ARBA" id="ARBA00004141"/>
    </source>
</evidence>
<proteinExistence type="predicted"/>
<feature type="domain" description="ABC-2 type transporter transmembrane" evidence="6">
    <location>
        <begin position="258"/>
        <end position="364"/>
    </location>
</feature>
<keyword evidence="2 5" id="KW-0812">Transmembrane</keyword>
<dbReference type="Pfam" id="PF12698">
    <property type="entry name" value="ABC2_membrane_3"/>
    <property type="match status" value="1"/>
</dbReference>
<dbReference type="InterPro" id="IPR026082">
    <property type="entry name" value="ABCA"/>
</dbReference>
<accession>A0ABV0VMR3</accession>
<dbReference type="PANTHER" id="PTHR19229:SF98">
    <property type="entry name" value="PHOSPHOLIPID-TRANSPORTING ATPASE ABCA3"/>
    <property type="match status" value="1"/>
</dbReference>
<sequence length="375" mass="43407">MAIIRQFGLLVWKNYLQQKRQILVTLVEILLPLLFSGILIVLRQKVPFQDYPNATIYESFAVDILPKHFLRELQLGYVPSNSSVVRKVAEDVRASLSLASVRGFETEEQFEEHIRTDPQSHQILAAVVFEHPFTHDEEPLPLQVSYHLRFTFTPRNAPPKEKSELSPNSDLDWHTFSLFPLFQLPGPREQHDKEGGTPGYFREGFLAVQHAVDRAIMRSYNRTGADRLLAMTRVVLSRFPYPNFIYDVFILAIQNQLPLLLVLSFTYTSLNIVRAVVQEKERKLKEYMRMMGLSNWLHWSAWFLMFFLFLSISVFFVTLLLCIRVSPNGAVLNYSDPTLVFVFLLVFTVATINYSFMISAFFSRGGWFCLCLMGN</sequence>
<evidence type="ECO:0000256" key="5">
    <source>
        <dbReference type="SAM" id="Phobius"/>
    </source>
</evidence>
<keyword evidence="4 5" id="KW-0472">Membrane</keyword>
<feature type="transmembrane region" description="Helical" evidence="5">
    <location>
        <begin position="257"/>
        <end position="277"/>
    </location>
</feature>
<dbReference type="Proteomes" id="UP001444071">
    <property type="component" value="Unassembled WGS sequence"/>
</dbReference>
<evidence type="ECO:0000259" key="6">
    <source>
        <dbReference type="Pfam" id="PF12698"/>
    </source>
</evidence>
<evidence type="ECO:0000256" key="2">
    <source>
        <dbReference type="ARBA" id="ARBA00022692"/>
    </source>
</evidence>
<evidence type="ECO:0000313" key="8">
    <source>
        <dbReference type="Proteomes" id="UP001444071"/>
    </source>
</evidence>
<organism evidence="7 8">
    <name type="scientific">Xenotaenia resolanae</name>
    <dbReference type="NCBI Taxonomy" id="208358"/>
    <lineage>
        <taxon>Eukaryota</taxon>
        <taxon>Metazoa</taxon>
        <taxon>Chordata</taxon>
        <taxon>Craniata</taxon>
        <taxon>Vertebrata</taxon>
        <taxon>Euteleostomi</taxon>
        <taxon>Actinopterygii</taxon>
        <taxon>Neopterygii</taxon>
        <taxon>Teleostei</taxon>
        <taxon>Neoteleostei</taxon>
        <taxon>Acanthomorphata</taxon>
        <taxon>Ovalentaria</taxon>
        <taxon>Atherinomorphae</taxon>
        <taxon>Cyprinodontiformes</taxon>
        <taxon>Goodeidae</taxon>
        <taxon>Xenotaenia</taxon>
    </lineage>
</organism>
<dbReference type="PANTHER" id="PTHR19229">
    <property type="entry name" value="ATP-BINDING CASSETTE TRANSPORTER SUBFAMILY A ABCA"/>
    <property type="match status" value="1"/>
</dbReference>
<keyword evidence="3 5" id="KW-1133">Transmembrane helix</keyword>
<protein>
    <recommendedName>
        <fullName evidence="6">ABC-2 type transporter transmembrane domain-containing protein</fullName>
    </recommendedName>
</protein>
<feature type="transmembrane region" description="Helical" evidence="5">
    <location>
        <begin position="338"/>
        <end position="356"/>
    </location>
</feature>
<name>A0ABV0VMR3_9TELE</name>
<evidence type="ECO:0000256" key="4">
    <source>
        <dbReference type="ARBA" id="ARBA00023136"/>
    </source>
</evidence>
<dbReference type="InterPro" id="IPR013525">
    <property type="entry name" value="ABC2_TM"/>
</dbReference>
<comment type="subcellular location">
    <subcellularLocation>
        <location evidence="1">Membrane</location>
        <topology evidence="1">Multi-pass membrane protein</topology>
    </subcellularLocation>
</comment>
<feature type="transmembrane region" description="Helical" evidence="5">
    <location>
        <begin position="21"/>
        <end position="42"/>
    </location>
</feature>